<feature type="transmembrane region" description="Helical" evidence="11">
    <location>
        <begin position="1582"/>
        <end position="1599"/>
    </location>
</feature>
<evidence type="ECO:0000256" key="4">
    <source>
        <dbReference type="ARBA" id="ARBA00022692"/>
    </source>
</evidence>
<dbReference type="GO" id="GO:0016887">
    <property type="term" value="F:ATP hydrolysis activity"/>
    <property type="evidence" value="ECO:0007669"/>
    <property type="project" value="InterPro"/>
</dbReference>
<reference evidence="13 14" key="1">
    <citation type="submission" date="2017-08" db="EMBL/GenBank/DDBJ databases">
        <title>Acidophilic green algal genome provides insights into adaptation to an acidic environment.</title>
        <authorList>
            <person name="Hirooka S."/>
            <person name="Hirose Y."/>
            <person name="Kanesaki Y."/>
            <person name="Higuchi S."/>
            <person name="Fujiwara T."/>
            <person name="Onuma R."/>
            <person name="Era A."/>
            <person name="Ohbayashi R."/>
            <person name="Uzuka A."/>
            <person name="Nozaki H."/>
            <person name="Yoshikawa H."/>
            <person name="Miyagishima S.Y."/>
        </authorList>
    </citation>
    <scope>NUCLEOTIDE SEQUENCE [LARGE SCALE GENOMIC DNA]</scope>
    <source>
        <strain evidence="13 14">NIES-2499</strain>
    </source>
</reference>
<evidence type="ECO:0000256" key="11">
    <source>
        <dbReference type="SAM" id="Phobius"/>
    </source>
</evidence>
<feature type="transmembrane region" description="Helical" evidence="11">
    <location>
        <begin position="1747"/>
        <end position="1770"/>
    </location>
</feature>
<dbReference type="PANTHER" id="PTHR48041">
    <property type="entry name" value="ABC TRANSPORTER G FAMILY MEMBER 28"/>
    <property type="match status" value="1"/>
</dbReference>
<proteinExistence type="inferred from homology"/>
<keyword evidence="8 11" id="KW-1133">Transmembrane helix</keyword>
<comment type="subcellular location">
    <subcellularLocation>
        <location evidence="1">Membrane</location>
        <topology evidence="1">Multi-pass membrane protein</topology>
    </subcellularLocation>
</comment>
<gene>
    <name evidence="13" type="ORF">CEUSTIGMA_g12924.t1</name>
</gene>
<dbReference type="FunFam" id="3.40.50.300:FF:000367">
    <property type="entry name" value="ABC transporter G family member 24"/>
    <property type="match status" value="1"/>
</dbReference>
<protein>
    <recommendedName>
        <fullName evidence="12">ABC transporter domain-containing protein</fullName>
    </recommendedName>
</protein>
<dbReference type="InterPro" id="IPR050352">
    <property type="entry name" value="ABCG_transporters"/>
</dbReference>
<evidence type="ECO:0000256" key="1">
    <source>
        <dbReference type="ARBA" id="ARBA00004141"/>
    </source>
</evidence>
<dbReference type="GO" id="GO:0005524">
    <property type="term" value="F:ATP binding"/>
    <property type="evidence" value="ECO:0007669"/>
    <property type="project" value="UniProtKB-KW"/>
</dbReference>
<dbReference type="Proteomes" id="UP000232323">
    <property type="component" value="Unassembled WGS sequence"/>
</dbReference>
<sequence>MTCSSATLQGSVVAAAKPKCKWCGCKYTPALGNATNSSWVPCNATSQCASLGIHINATLPYSTPDSTVLQVPFEMYTPTRLFCSISSTTQLAAGGPPPAPSQGYCTSCFDCINNTDATDGSCQAACGLPPSSNFTDLGLPASNGYWPASALMDMQALFVSAEQYPPPTNFWLYETPIIPNTYVSTVTVQQLGAVTANSTQFQDVLEAAGLAIARTSSAVDAIFQSMDYLNDGLIQPYEFFLGTAALSDQYPTFCQQDEYTTQTAGPGCACNAGPPDILSEYVAPSDLGPLQEQLRINPTGMPLTIRQKGILYNTSNVQLSALALLRTPSCGDGMRCSRSTFLYMRPLLAHRGLPVQFGVCVPCLLGEVCQYAQREQNAAQLGACQQILNISSLENGSSGAFQLILPGTNVTAPYLPPGYAGSNQSITSLSNLTYSNVDTSLACYNFQPCPSGQFCLNAAAPQNCTAGSFCSEGSVHPRTCEYSAIINQVPLSDLLPAPVVILQQTISNSLGAGGNVCPEGSGDPFSACPAGYYCPTPNISTICPPGYWCAGGNAVPERCGFTMVCNTVGTSSPETGWWTYLILIVLSVFVPVAVYCANWRQKLEQERLRREDGAYAFLASMGFSVIDLSPNQEETKGKVLQPQALEQAPVQPNSAKVDVEVVEGTDGTQVPIEVVVGVDAPSKPVEAAARGGHQAKEESFGMIRPRVSIQFMRLGLKLPTGQRILTGVTGEFSHSQMHAILGPSGSGKTTFLTVLMGRATSGEMSGGMKLTVEAEDLKAGDNKDTFTINDLKNITGLVPQEDLVHETMTVRENLEYSAALRLPKGVDRIKVVRSVMSLLGVAHVQFVMVGTPETRGISGGQRKRVNIGCELVARPSILFLDEPTSGLDAAVSQDIISTLKTITKSGMTCVMVIHQPRYSIFEMYDSVLLLGAGGKTVYLGPGHYAMNYFQVLGFTPPPNENPADFFLDTISGHINRDGDEDFITSELFYLWTEVGVQWVSNQLSKDNNKHFSVTDASGPVMGATVDGEAEDAVDWDSHDITVLNALAKLRGKKLISKFPPTDQTSMDPKAMSKQDSNGKTDWISWKPDSADDPILGTIIEGISDFLDPMVGVFPSSMRLIKSTIQHPFRFEQSNGKTKEGEALERGTVTGSGSAISLGGGLATALGAPHRQMSMKFSRVTRLASIAGAATIYEDSLEGEVGISNHHLEPKAKAVPESGTVQNVNPESVTVSLPPHLGPVPSYQMSKRQTGRIFSITTIAHKHRQEAVRNLAGSTSVPWRPVNLQALHDRFTAMDESGTGTLGMTDFMRFWEGLRAALPSEKVYQRLLEDCVADFNISPERRISRNEFMLAIKTKLLIESLDDDSMTAVPALQLNEARREIIRQVMARGSKAPASPARDTGDKTRPDTPTGQDPRAQRTWSQKAGGPHVEEPLPEGYSGAVHTSWWRAVPQSCSTWLKDSHAVFLGSETGGRALPPLHSQIWLIVTRTALKSLNAWYLMVLDICMITLLAVALGGATGYQSNIKGIPGAWIMAFVGFGLFCVLPGLRTYGSERIIFMQREAHSGLSIAAYFWGHQIWDLIQMGIWPAIFGGFYYIFTYYAADYSKAYVVLLMVAWYAVGLGNLLGVGMDSMMGMMLAMVIMLIWGAILNGLNPSLQSIQERNLWYLKFLTGIGYGRWALEAIFITSVTPTPQVDALIVPLALSGLGYCNFGNLASNIGGANQQAFQAYELITVYYNDPDMINTNCEPYYIQAVLVLFGLGCGFRLLTYMVLTYKVALKKRA</sequence>
<evidence type="ECO:0000256" key="3">
    <source>
        <dbReference type="ARBA" id="ARBA00022448"/>
    </source>
</evidence>
<dbReference type="InterPro" id="IPR043926">
    <property type="entry name" value="ABCG_dom"/>
</dbReference>
<feature type="region of interest" description="Disordered" evidence="10">
    <location>
        <begin position="1385"/>
        <end position="1430"/>
    </location>
</feature>
<dbReference type="InterPro" id="IPR003439">
    <property type="entry name" value="ABC_transporter-like_ATP-bd"/>
</dbReference>
<dbReference type="Pfam" id="PF19055">
    <property type="entry name" value="ABC2_membrane_7"/>
    <property type="match status" value="2"/>
</dbReference>
<comment type="similarity">
    <text evidence="2">Belongs to the ABC transporter superfamily. ABCG family. Eye pigment precursor importer (TC 3.A.1.204) subfamily.</text>
</comment>
<evidence type="ECO:0000256" key="9">
    <source>
        <dbReference type="ARBA" id="ARBA00023136"/>
    </source>
</evidence>
<feature type="transmembrane region" description="Helical" evidence="11">
    <location>
        <begin position="1662"/>
        <end position="1683"/>
    </location>
</feature>
<dbReference type="InterPro" id="IPR003593">
    <property type="entry name" value="AAA+_ATPase"/>
</dbReference>
<comment type="caution">
    <text evidence="13">The sequence shown here is derived from an EMBL/GenBank/DDBJ whole genome shotgun (WGS) entry which is preliminary data.</text>
</comment>
<dbReference type="PROSITE" id="PS00018">
    <property type="entry name" value="EF_HAND_1"/>
    <property type="match status" value="1"/>
</dbReference>
<dbReference type="SUPFAM" id="SSF52540">
    <property type="entry name" value="P-loop containing nucleoside triphosphate hydrolases"/>
    <property type="match status" value="1"/>
</dbReference>
<dbReference type="OrthoDB" id="540458at2759"/>
<feature type="domain" description="ABC transporter" evidence="12">
    <location>
        <begin position="709"/>
        <end position="957"/>
    </location>
</feature>
<dbReference type="EMBL" id="BEGY01000173">
    <property type="protein sequence ID" value="GAX85508.1"/>
    <property type="molecule type" value="Genomic_DNA"/>
</dbReference>
<dbReference type="InterPro" id="IPR018247">
    <property type="entry name" value="EF_Hand_1_Ca_BS"/>
</dbReference>
<keyword evidence="7" id="KW-0067">ATP-binding</keyword>
<dbReference type="InterPro" id="IPR027417">
    <property type="entry name" value="P-loop_NTPase"/>
</dbReference>
<evidence type="ECO:0000256" key="8">
    <source>
        <dbReference type="ARBA" id="ARBA00022989"/>
    </source>
</evidence>
<dbReference type="GO" id="GO:0140359">
    <property type="term" value="F:ABC-type transporter activity"/>
    <property type="evidence" value="ECO:0007669"/>
    <property type="project" value="InterPro"/>
</dbReference>
<feature type="transmembrane region" description="Helical" evidence="11">
    <location>
        <begin position="1630"/>
        <end position="1650"/>
    </location>
</feature>
<evidence type="ECO:0000259" key="12">
    <source>
        <dbReference type="PROSITE" id="PS50893"/>
    </source>
</evidence>
<keyword evidence="6" id="KW-0106">Calcium</keyword>
<dbReference type="PANTHER" id="PTHR48041:SF91">
    <property type="entry name" value="ABC TRANSPORTER G FAMILY MEMBER 28"/>
    <property type="match status" value="1"/>
</dbReference>
<dbReference type="SMART" id="SM00382">
    <property type="entry name" value="AAA"/>
    <property type="match status" value="1"/>
</dbReference>
<organism evidence="13 14">
    <name type="scientific">Chlamydomonas eustigma</name>
    <dbReference type="NCBI Taxonomy" id="1157962"/>
    <lineage>
        <taxon>Eukaryota</taxon>
        <taxon>Viridiplantae</taxon>
        <taxon>Chlorophyta</taxon>
        <taxon>core chlorophytes</taxon>
        <taxon>Chlorophyceae</taxon>
        <taxon>CS clade</taxon>
        <taxon>Chlamydomonadales</taxon>
        <taxon>Chlamydomonadaceae</taxon>
        <taxon>Chlamydomonas</taxon>
    </lineage>
</organism>
<evidence type="ECO:0000256" key="7">
    <source>
        <dbReference type="ARBA" id="ARBA00022840"/>
    </source>
</evidence>
<dbReference type="SUPFAM" id="SSF47473">
    <property type="entry name" value="EF-hand"/>
    <property type="match status" value="1"/>
</dbReference>
<feature type="transmembrane region" description="Helical" evidence="11">
    <location>
        <begin position="1527"/>
        <end position="1548"/>
    </location>
</feature>
<feature type="transmembrane region" description="Helical" evidence="11">
    <location>
        <begin position="1494"/>
        <end position="1515"/>
    </location>
</feature>
<dbReference type="PROSITE" id="PS00211">
    <property type="entry name" value="ABC_TRANSPORTER_1"/>
    <property type="match status" value="1"/>
</dbReference>
<dbReference type="GO" id="GO:0016020">
    <property type="term" value="C:membrane"/>
    <property type="evidence" value="ECO:0007669"/>
    <property type="project" value="UniProtKB-SubCell"/>
</dbReference>
<name>A0A250XR29_9CHLO</name>
<keyword evidence="9 11" id="KW-0472">Membrane</keyword>
<evidence type="ECO:0000256" key="2">
    <source>
        <dbReference type="ARBA" id="ARBA00005814"/>
    </source>
</evidence>
<keyword evidence="3" id="KW-0813">Transport</keyword>
<keyword evidence="5" id="KW-0547">Nucleotide-binding</keyword>
<dbReference type="Pfam" id="PF00005">
    <property type="entry name" value="ABC_tran"/>
    <property type="match status" value="1"/>
</dbReference>
<feature type="region of interest" description="Disordered" evidence="10">
    <location>
        <begin position="1059"/>
        <end position="1085"/>
    </location>
</feature>
<evidence type="ECO:0000313" key="14">
    <source>
        <dbReference type="Proteomes" id="UP000232323"/>
    </source>
</evidence>
<feature type="transmembrane region" description="Helical" evidence="11">
    <location>
        <begin position="1606"/>
        <end position="1624"/>
    </location>
</feature>
<evidence type="ECO:0000256" key="6">
    <source>
        <dbReference type="ARBA" id="ARBA00022837"/>
    </source>
</evidence>
<dbReference type="Gene3D" id="3.40.50.300">
    <property type="entry name" value="P-loop containing nucleotide triphosphate hydrolases"/>
    <property type="match status" value="1"/>
</dbReference>
<dbReference type="PROSITE" id="PS50893">
    <property type="entry name" value="ABC_TRANSPORTER_2"/>
    <property type="match status" value="1"/>
</dbReference>
<accession>A0A250XR29</accession>
<keyword evidence="14" id="KW-1185">Reference proteome</keyword>
<evidence type="ECO:0000313" key="13">
    <source>
        <dbReference type="EMBL" id="GAX85508.1"/>
    </source>
</evidence>
<dbReference type="InterPro" id="IPR011992">
    <property type="entry name" value="EF-hand-dom_pair"/>
</dbReference>
<evidence type="ECO:0000256" key="5">
    <source>
        <dbReference type="ARBA" id="ARBA00022741"/>
    </source>
</evidence>
<evidence type="ECO:0000256" key="10">
    <source>
        <dbReference type="SAM" id="MobiDB-lite"/>
    </source>
</evidence>
<dbReference type="InterPro" id="IPR017871">
    <property type="entry name" value="ABC_transporter-like_CS"/>
</dbReference>
<keyword evidence="4 11" id="KW-0812">Transmembrane</keyword>